<feature type="transmembrane region" description="Helical" evidence="1">
    <location>
        <begin position="152"/>
        <end position="169"/>
    </location>
</feature>
<evidence type="ECO:0000313" key="3">
    <source>
        <dbReference type="Proteomes" id="UP000050424"/>
    </source>
</evidence>
<feature type="transmembrane region" description="Helical" evidence="1">
    <location>
        <begin position="68"/>
        <end position="92"/>
    </location>
</feature>
<keyword evidence="3" id="KW-1185">Reference proteome</keyword>
<keyword evidence="1" id="KW-1133">Transmembrane helix</keyword>
<comment type="caution">
    <text evidence="2">The sequence shown here is derived from an EMBL/GenBank/DDBJ whole genome shotgun (WGS) entry which is preliminary data.</text>
</comment>
<dbReference type="AlphaFoldDB" id="A0A0P7BLZ0"/>
<proteinExistence type="predicted"/>
<sequence length="323" mass="36515">MELSSFFFGLFVGVFVFTFVTVLTQSRDIWRRSHTFLHAYLVMIWCELLVNLVFAIITFLYLSEAIEMSLAFLIATVTLWAIQTQLLSQIIVNRVALMMINRQRVRMLKLGLFLAIGCVNIVVYALWIPAHLPTASHSLISLNLTFERVEKSFFLALDLGLNVYFLYLVRDNLLKYGLDKYRPLFNFNAGIVCLATTMDALLLGMISLPNKYIYVQFSPLAYIVKLHIELTMAVIISKLTHRQSPAQERGFAIGGSERLDPTYLPSHVRISTTPGRRSMDRRESIGSEVDLVARPENHGIVKTVTTVVATETRSKGQGDGISV</sequence>
<name>A0A0P7BLZ0_9HYPO</name>
<gene>
    <name evidence="2" type="ORF">AK830_g134</name>
</gene>
<keyword evidence="1" id="KW-0472">Membrane</keyword>
<dbReference type="OrthoDB" id="3205825at2759"/>
<feature type="transmembrane region" description="Helical" evidence="1">
    <location>
        <begin position="36"/>
        <end position="62"/>
    </location>
</feature>
<evidence type="ECO:0000256" key="1">
    <source>
        <dbReference type="SAM" id="Phobius"/>
    </source>
</evidence>
<dbReference type="PANTHER" id="PTHR35179">
    <property type="entry name" value="PROTEIN CBG02620"/>
    <property type="match status" value="1"/>
</dbReference>
<organism evidence="2 3">
    <name type="scientific">Neonectria ditissima</name>
    <dbReference type="NCBI Taxonomy" id="78410"/>
    <lineage>
        <taxon>Eukaryota</taxon>
        <taxon>Fungi</taxon>
        <taxon>Dikarya</taxon>
        <taxon>Ascomycota</taxon>
        <taxon>Pezizomycotina</taxon>
        <taxon>Sordariomycetes</taxon>
        <taxon>Hypocreomycetidae</taxon>
        <taxon>Hypocreales</taxon>
        <taxon>Nectriaceae</taxon>
        <taxon>Neonectria</taxon>
    </lineage>
</organism>
<dbReference type="PANTHER" id="PTHR35179:SF1">
    <property type="entry name" value="INTEGRAL MEMBRANE PROTEIN"/>
    <property type="match status" value="1"/>
</dbReference>
<dbReference type="EMBL" id="LKCW01000001">
    <property type="protein sequence ID" value="KPM46314.1"/>
    <property type="molecule type" value="Genomic_DNA"/>
</dbReference>
<feature type="transmembrane region" description="Helical" evidence="1">
    <location>
        <begin position="6"/>
        <end position="24"/>
    </location>
</feature>
<accession>A0A0P7BLZ0</accession>
<protein>
    <submittedName>
        <fullName evidence="2">Uncharacterized protein</fullName>
    </submittedName>
</protein>
<reference evidence="2 3" key="1">
    <citation type="submission" date="2015-09" db="EMBL/GenBank/DDBJ databases">
        <title>Draft genome of a European isolate of the apple canker pathogen Neonectria ditissima.</title>
        <authorList>
            <person name="Gomez-Cortecero A."/>
            <person name="Harrison R.J."/>
            <person name="Armitage A.D."/>
        </authorList>
    </citation>
    <scope>NUCLEOTIDE SEQUENCE [LARGE SCALE GENOMIC DNA]</scope>
    <source>
        <strain evidence="2 3">R09/05</strain>
    </source>
</reference>
<feature type="transmembrane region" description="Helical" evidence="1">
    <location>
        <begin position="112"/>
        <end position="132"/>
    </location>
</feature>
<dbReference type="Proteomes" id="UP000050424">
    <property type="component" value="Unassembled WGS sequence"/>
</dbReference>
<evidence type="ECO:0000313" key="2">
    <source>
        <dbReference type="EMBL" id="KPM46314.1"/>
    </source>
</evidence>
<keyword evidence="1" id="KW-0812">Transmembrane</keyword>
<feature type="transmembrane region" description="Helical" evidence="1">
    <location>
        <begin position="189"/>
        <end position="208"/>
    </location>
</feature>